<organism evidence="2 3">
    <name type="scientific">Aequorivita soesokkakensis</name>
    <dbReference type="NCBI Taxonomy" id="1385699"/>
    <lineage>
        <taxon>Bacteria</taxon>
        <taxon>Pseudomonadati</taxon>
        <taxon>Bacteroidota</taxon>
        <taxon>Flavobacteriia</taxon>
        <taxon>Flavobacteriales</taxon>
        <taxon>Flavobacteriaceae</taxon>
        <taxon>Aequorivita</taxon>
    </lineage>
</organism>
<sequence>MIFLEVGDLTGLVIIIVAIMLLPSIILGIIGAVLFANDKKKAGKILMILGVVYLLISLGICGSMMI</sequence>
<feature type="transmembrane region" description="Helical" evidence="1">
    <location>
        <begin position="45"/>
        <end position="65"/>
    </location>
</feature>
<dbReference type="STRING" id="1385699.A7A78_11770"/>
<evidence type="ECO:0000256" key="1">
    <source>
        <dbReference type="SAM" id="Phobius"/>
    </source>
</evidence>
<keyword evidence="3" id="KW-1185">Reference proteome</keyword>
<protein>
    <submittedName>
        <fullName evidence="2">Uncharacterized protein</fullName>
    </submittedName>
</protein>
<gene>
    <name evidence="2" type="ORF">A7A78_11770</name>
</gene>
<evidence type="ECO:0000313" key="2">
    <source>
        <dbReference type="EMBL" id="OAD91700.1"/>
    </source>
</evidence>
<accession>A0A1A9LEK4</accession>
<dbReference type="RefSeq" id="WP_068761547.1">
    <property type="nucleotide sequence ID" value="NZ_LXIE01000011.1"/>
</dbReference>
<dbReference type="OrthoDB" id="1376579at2"/>
<proteinExistence type="predicted"/>
<dbReference type="EMBL" id="LXIE01000011">
    <property type="protein sequence ID" value="OAD91700.1"/>
    <property type="molecule type" value="Genomic_DNA"/>
</dbReference>
<evidence type="ECO:0000313" key="3">
    <source>
        <dbReference type="Proteomes" id="UP000077552"/>
    </source>
</evidence>
<name>A0A1A9LEK4_9FLAO</name>
<reference evidence="2 3" key="1">
    <citation type="submission" date="2016-05" db="EMBL/GenBank/DDBJ databases">
        <title>Genome sequencing of Vitellibacter soesokkakensis RSSK-12.</title>
        <authorList>
            <person name="Thevarajoo S."/>
            <person name="Selvaratnam C."/>
            <person name="Goh K.M."/>
            <person name="Chan K.-G."/>
            <person name="Chong C.S."/>
        </authorList>
    </citation>
    <scope>NUCLEOTIDE SEQUENCE [LARGE SCALE GENOMIC DNA]</scope>
    <source>
        <strain evidence="2 3">RSSK-12</strain>
    </source>
</reference>
<comment type="caution">
    <text evidence="2">The sequence shown here is derived from an EMBL/GenBank/DDBJ whole genome shotgun (WGS) entry which is preliminary data.</text>
</comment>
<dbReference type="Proteomes" id="UP000077552">
    <property type="component" value="Unassembled WGS sequence"/>
</dbReference>
<dbReference type="AlphaFoldDB" id="A0A1A9LEK4"/>
<keyword evidence="1" id="KW-0812">Transmembrane</keyword>
<feature type="transmembrane region" description="Helical" evidence="1">
    <location>
        <begin position="12"/>
        <end position="36"/>
    </location>
</feature>
<keyword evidence="1" id="KW-0472">Membrane</keyword>
<keyword evidence="1" id="KW-1133">Transmembrane helix</keyword>